<keyword evidence="4" id="KW-1185">Reference proteome</keyword>
<feature type="compositionally biased region" description="Low complexity" evidence="1">
    <location>
        <begin position="146"/>
        <end position="159"/>
    </location>
</feature>
<feature type="region of interest" description="Disordered" evidence="1">
    <location>
        <begin position="1"/>
        <end position="41"/>
    </location>
</feature>
<feature type="transmembrane region" description="Helical" evidence="2">
    <location>
        <begin position="110"/>
        <end position="132"/>
    </location>
</feature>
<feature type="region of interest" description="Disordered" evidence="1">
    <location>
        <begin position="140"/>
        <end position="192"/>
    </location>
</feature>
<dbReference type="OrthoDB" id="6275093at2759"/>
<organism evidence="3 4">
    <name type="scientific">Fasciolopsis buskii</name>
    <dbReference type="NCBI Taxonomy" id="27845"/>
    <lineage>
        <taxon>Eukaryota</taxon>
        <taxon>Metazoa</taxon>
        <taxon>Spiralia</taxon>
        <taxon>Lophotrochozoa</taxon>
        <taxon>Platyhelminthes</taxon>
        <taxon>Trematoda</taxon>
        <taxon>Digenea</taxon>
        <taxon>Plagiorchiida</taxon>
        <taxon>Echinostomata</taxon>
        <taxon>Echinostomatoidea</taxon>
        <taxon>Fasciolidae</taxon>
        <taxon>Fasciolopsis</taxon>
    </lineage>
</organism>
<feature type="compositionally biased region" description="Polar residues" evidence="1">
    <location>
        <begin position="466"/>
        <end position="487"/>
    </location>
</feature>
<evidence type="ECO:0000313" key="3">
    <source>
        <dbReference type="EMBL" id="KAA0200790.1"/>
    </source>
</evidence>
<sequence length="692" mass="74146">METIVTDMRLDKSDEADATGRSPTKGKKNQRQPKGVFDSKSLIPMGHKSARVNEPSSRDIRQLVQPSTTVLGNRSWNAQAIPKVDLVPTKANLEPKNVLNPAPNSSLQPLFIALAVGLVILLIAMVFAIVACRKTRVPANRKHHQQQQQRQQRQQQQHRQLLDPSLSSKHTCDHRTSFWSSGRQTSDTSSWLEKKNQQQQHCSACLSQAINSSTKLTVSCDPCLADSCRCGIPSSMSSTGQTTGLVHALNNSIGNTGGADGGGDSTSVAVPIVELQNSFHPCCNSNGPCAGHSPDSRFPLINCGLSGLTGIAEGFPVSVSNVQCVGGHHGNEFANGLVTYTDQHSLSQSNSSSSGVGVNSAQMNTYGSPYPLGASLSSPNQAVAYSNVHKESPIAESSSGRGCDGGSGTSEPSEIFHLTCPRSRPSCHAICNPLTNRQLMEHLPISGSVVPMNTSDYISRIPSQRGIGSTSYDATSARSLTSAISRPSRNDTSPRPSFRSSTSTDRNMTTSPGYLPKTVADLPLASDYMNGHTNSRGTYDQVPVYHHVLESELCSQTTLHRTTSQPGHYNIMSSMEPGSANDTRVTANFEQGSSESLTIPLLEPPSNFRSPAKLLNSSEVADYIGLDAEDDLSNTQSSQKPADVVVRKISRTVVDTGDGIEQPPPPIAPLRVFANSNNLIGLDKDSCYFPVR</sequence>
<name>A0A8E0S894_9TREM</name>
<feature type="region of interest" description="Disordered" evidence="1">
    <location>
        <begin position="391"/>
        <end position="411"/>
    </location>
</feature>
<proteinExistence type="predicted"/>
<keyword evidence="2" id="KW-1133">Transmembrane helix</keyword>
<keyword evidence="2" id="KW-0812">Transmembrane</keyword>
<protein>
    <submittedName>
        <fullName evidence="3">Uncharacterized protein</fullName>
    </submittedName>
</protein>
<comment type="caution">
    <text evidence="3">The sequence shown here is derived from an EMBL/GenBank/DDBJ whole genome shotgun (WGS) entry which is preliminary data.</text>
</comment>
<accession>A0A8E0S894</accession>
<dbReference type="EMBL" id="LUCM01000291">
    <property type="protein sequence ID" value="KAA0200790.1"/>
    <property type="molecule type" value="Genomic_DNA"/>
</dbReference>
<dbReference type="AlphaFoldDB" id="A0A8E0S894"/>
<evidence type="ECO:0000256" key="2">
    <source>
        <dbReference type="SAM" id="Phobius"/>
    </source>
</evidence>
<feature type="region of interest" description="Disordered" evidence="1">
    <location>
        <begin position="461"/>
        <end position="516"/>
    </location>
</feature>
<reference evidence="3" key="1">
    <citation type="submission" date="2019-05" db="EMBL/GenBank/DDBJ databases">
        <title>Annotation for the trematode Fasciolopsis buski.</title>
        <authorList>
            <person name="Choi Y.-J."/>
        </authorList>
    </citation>
    <scope>NUCLEOTIDE SEQUENCE</scope>
    <source>
        <strain evidence="3">HT</strain>
        <tissue evidence="3">Whole worm</tissue>
    </source>
</reference>
<gene>
    <name evidence="3" type="ORF">FBUS_01088</name>
</gene>
<feature type="compositionally biased region" description="Low complexity" evidence="1">
    <location>
        <begin position="491"/>
        <end position="506"/>
    </location>
</feature>
<evidence type="ECO:0000313" key="4">
    <source>
        <dbReference type="Proteomes" id="UP000728185"/>
    </source>
</evidence>
<dbReference type="Proteomes" id="UP000728185">
    <property type="component" value="Unassembled WGS sequence"/>
</dbReference>
<evidence type="ECO:0000256" key="1">
    <source>
        <dbReference type="SAM" id="MobiDB-lite"/>
    </source>
</evidence>
<keyword evidence="2" id="KW-0472">Membrane</keyword>
<feature type="compositionally biased region" description="Polar residues" evidence="1">
    <location>
        <begin position="177"/>
        <end position="192"/>
    </location>
</feature>